<dbReference type="HOGENOM" id="CLU_344823_0_0_5"/>
<dbReference type="AlphaFoldDB" id="A7IBU6"/>
<dbReference type="Proteomes" id="UP000002417">
    <property type="component" value="Chromosome"/>
</dbReference>
<evidence type="ECO:0000313" key="3">
    <source>
        <dbReference type="Proteomes" id="UP000002417"/>
    </source>
</evidence>
<dbReference type="Pfam" id="PF20012">
    <property type="entry name" value="GAP1-N1"/>
    <property type="match status" value="1"/>
</dbReference>
<dbReference type="eggNOG" id="ENOG502ZDYF">
    <property type="taxonomic scope" value="Bacteria"/>
</dbReference>
<keyword evidence="3" id="KW-1185">Reference proteome</keyword>
<accession>A7IBU6</accession>
<dbReference type="InterPro" id="IPR045430">
    <property type="entry name" value="EAD1"/>
</dbReference>
<dbReference type="STRING" id="78245.Xaut_0231"/>
<organism evidence="2 3">
    <name type="scientific">Xanthobacter autotrophicus (strain ATCC BAA-1158 / Py2)</name>
    <dbReference type="NCBI Taxonomy" id="78245"/>
    <lineage>
        <taxon>Bacteria</taxon>
        <taxon>Pseudomonadati</taxon>
        <taxon>Pseudomonadota</taxon>
        <taxon>Alphaproteobacteria</taxon>
        <taxon>Hyphomicrobiales</taxon>
        <taxon>Xanthobacteraceae</taxon>
        <taxon>Xanthobacter</taxon>
    </lineage>
</organism>
<dbReference type="EMBL" id="CP000781">
    <property type="protein sequence ID" value="ABS65489.1"/>
    <property type="molecule type" value="Genomic_DNA"/>
</dbReference>
<evidence type="ECO:0000313" key="2">
    <source>
        <dbReference type="EMBL" id="ABS65489.1"/>
    </source>
</evidence>
<reference evidence="2 3" key="1">
    <citation type="submission" date="2007-07" db="EMBL/GenBank/DDBJ databases">
        <title>Complete sequence of chromosome of Xanthobacter autotrophicus Py2.</title>
        <authorList>
            <consortium name="US DOE Joint Genome Institute"/>
            <person name="Copeland A."/>
            <person name="Lucas S."/>
            <person name="Lapidus A."/>
            <person name="Barry K."/>
            <person name="Glavina del Rio T."/>
            <person name="Hammon N."/>
            <person name="Israni S."/>
            <person name="Dalin E."/>
            <person name="Tice H."/>
            <person name="Pitluck S."/>
            <person name="Sims D."/>
            <person name="Brettin T."/>
            <person name="Bruce D."/>
            <person name="Detter J.C."/>
            <person name="Han C."/>
            <person name="Tapia R."/>
            <person name="Brainard J."/>
            <person name="Schmutz J."/>
            <person name="Larimer F."/>
            <person name="Land M."/>
            <person name="Hauser L."/>
            <person name="Kyrpides N."/>
            <person name="Kim E."/>
            <person name="Ensigns S.A."/>
            <person name="Richardson P."/>
        </authorList>
    </citation>
    <scope>NUCLEOTIDE SEQUENCE [LARGE SCALE GENOMIC DNA]</scope>
    <source>
        <strain evidence="3">ATCC BAA-1158 / Py2</strain>
    </source>
</reference>
<dbReference type="Pfam" id="PF19955">
    <property type="entry name" value="EAD1"/>
    <property type="match status" value="1"/>
</dbReference>
<name>A7IBU6_XANP2</name>
<gene>
    <name evidence="2" type="ordered locus">Xaut_0231</name>
</gene>
<dbReference type="KEGG" id="xau:Xaut_0231"/>
<dbReference type="OrthoDB" id="7058344at2"/>
<sequence>MRVDQAIYGTIRNGHGLRCASGDRRLAADLAQRLDLPDTEPLGAHWSPVTSGFRSRDKYVLARTFSDPTVDRSGMVISHALICDLAEIVEVDDLRPLLARLITSAAAAPDAVEPLDVAPAQGMPPASSDLADAAQALVTRGNGPVVRIGSDGFEELIVALWGRLWPTLRGKLHFRLSFSPKDVVEKPGPTIVCTPASLIGRWQDQRIVCRNVAGGLKAAGIIDGSPDGDDLRAFGERIGADLDGFQDLQLLEQAHAMATAKPDTVARLVAAARLVDRLSPNPARGGAEKEAIVGRLARALPDASPSEILTLRNFALPGLATIGVLWDGVEDWLADSDHPAPHDPEAVTIVTDALVGTEAVAPWRAAARRGLERSSTAPGGAFAAAFWRWAKIASRISPPLVALAAADRKALDAVVAAAPPELDATTAKPIIEIAARSGMPRLHAVAAGGSMKPADAARAQSAAERGSDPSAMRLALRRAKPDEILDAFADVPDERVLAIAGEAVARDPKLLARRDISTTPNRRIWAAALKDDPAAWNGPTEPRKAFDHLLAEQIDGGSPPAELLERLSTTPLADVTSFPRRSELWAKLPATVRDRLLAATADAWFARAGAGEQEAALEAPLTDRILRDARLDQLLDSVSARGIAEGFRIVDALGGLADNRFRTWVLTAIRSTRPLPAVDAELIGRALAARRRRDIVAELLTLYRGGRSDLAPALRHCLDLIGFWDRMFLDLSSVSSAEKWDTLVELAADLYPKGPDQDALWSRAGGRESDLRHHGTGKERWHAALRDIQNGRPPHVSKLISEMRTDFPQNPNLRMLAGDALFRS</sequence>
<evidence type="ECO:0000259" key="1">
    <source>
        <dbReference type="Pfam" id="PF19955"/>
    </source>
</evidence>
<proteinExistence type="predicted"/>
<protein>
    <recommendedName>
        <fullName evidence="1">Effector-associated domain-containing protein</fullName>
    </recommendedName>
</protein>
<feature type="domain" description="Effector-associated" evidence="1">
    <location>
        <begin position="737"/>
        <end position="819"/>
    </location>
</feature>